<name>A0A5C6RIX4_9BACT</name>
<proteinExistence type="inferred from homology"/>
<dbReference type="RefSeq" id="WP_147168976.1">
    <property type="nucleotide sequence ID" value="NZ_VOOR01000050.1"/>
</dbReference>
<dbReference type="InterPro" id="IPR011042">
    <property type="entry name" value="6-blade_b-propeller_TolB-like"/>
</dbReference>
<dbReference type="InterPro" id="IPR011659">
    <property type="entry name" value="WD40"/>
</dbReference>
<reference evidence="2 3" key="1">
    <citation type="submission" date="2019-08" db="EMBL/GenBank/DDBJ databases">
        <title>Genome of Phaeodactylibacter luteus.</title>
        <authorList>
            <person name="Bowman J.P."/>
        </authorList>
    </citation>
    <scope>NUCLEOTIDE SEQUENCE [LARGE SCALE GENOMIC DNA]</scope>
    <source>
        <strain evidence="2 3">KCTC 42180</strain>
    </source>
</reference>
<evidence type="ECO:0008006" key="4">
    <source>
        <dbReference type="Google" id="ProtNLM"/>
    </source>
</evidence>
<comment type="similarity">
    <text evidence="1">Belongs to the TolB family.</text>
</comment>
<dbReference type="Gene3D" id="2.40.160.50">
    <property type="entry name" value="membrane protein fhac: a member of the omp85/tpsb transporter family"/>
    <property type="match status" value="1"/>
</dbReference>
<evidence type="ECO:0000313" key="2">
    <source>
        <dbReference type="EMBL" id="TXB61630.1"/>
    </source>
</evidence>
<evidence type="ECO:0000313" key="3">
    <source>
        <dbReference type="Proteomes" id="UP000321580"/>
    </source>
</evidence>
<keyword evidence="3" id="KW-1185">Reference proteome</keyword>
<sequence length="1038" mass="115164">MKNVLIPLAALGILLIALPLRAQYFGRNKAHYETFDFEVLQSPHFDFYHYLDNPERLKAFAQEAEQWYRAHQYILKDTIHNRNPFILYNDHADFQQTNAISGSIGVGTGGVTEALKNRVIMPFAPSHQQTHHVLGHELVHAFQYNMILNGSDSTNLSSLRNLPLWMVEGMAEYMSIGRVDAHTAMWMRDAVLNDDVPSLDDLNNPKYFPYRYGQVFWAFLTGLKGDEIIEPFFTSVAKSGFEQACQQVLGMSKDNLSALWVSGVKRHFGATFDTALTANRTVGKPLLTEETAGQINIAPEISPNGRYVIFLSEKDLFSVDLFLADARTGEILRKVGSSRKSAHIDDFNYIESSGTWSPDSKQFAHVAFSKGRNILLIIDAASGKTVREIKPEGLESFSNPDWSPNGKEIVVAGLVEGQPDLFLINLRNGKLEQLTDDAYSELHPKWSADGSRLVFSSDRLSRQRGRTNGKWAFNLAELDLASRLQEDLGLFSGADNLNPVYDTAGHILFLSNRDGFRNLYRYQPDNGKVYQLTDLVTGISGITHYAPAISIAKRRGRVLYTYFSQNGYRIYRARPEDFLSREVEPDAVDFTAATLPKFNKQATAHVDHILQQLSPAAGLPDSAFSTVPYRPQFKLDYVGGSAGVGIGASHTFGTQSGLAGGVDMLFADILGDNQLYSSLALNGELTDFGGAVAYLNRKHQLNWGASFSHLPFRSFAYRGGGLGSYEIGEDMAIPVYADTFLVQRIFEDKATIFAAYPFSATLRVEGAASYARYSSRLDQYTNYYETDGFFVGRQLGQEREKLGSGAGFNLWNTGLALVGDNTVSGLVGPLDGQRFRLGADRYFGEFDYYLATVDYRRYKYFGKFGLAFRGIHLGRYGEGSDEIYPFFVGSSWFVRGYNTNGAGAILSENGRSVEELFGSKMAVANFEVRIPFTGPERLALIKSGLFLSELTLFADAGVAWNDFSQLGGPTYRRDAEGNVLKGPSGEPLIDQLGAAPIISTGVAMRVNLFGAMVLEPYYAFPLQREAKGTFGLNIIPAW</sequence>
<dbReference type="SUPFAM" id="SSF82171">
    <property type="entry name" value="DPP6 N-terminal domain-like"/>
    <property type="match status" value="1"/>
</dbReference>
<dbReference type="Gene3D" id="2.120.10.30">
    <property type="entry name" value="TolB, C-terminal domain"/>
    <property type="match status" value="1"/>
</dbReference>
<evidence type="ECO:0000256" key="1">
    <source>
        <dbReference type="ARBA" id="ARBA00009820"/>
    </source>
</evidence>
<dbReference type="PANTHER" id="PTHR36842:SF1">
    <property type="entry name" value="PROTEIN TOLB"/>
    <property type="match status" value="1"/>
</dbReference>
<dbReference type="PANTHER" id="PTHR36842">
    <property type="entry name" value="PROTEIN TOLB HOMOLOG"/>
    <property type="match status" value="1"/>
</dbReference>
<dbReference type="OrthoDB" id="9815657at2"/>
<comment type="caution">
    <text evidence="2">The sequence shown here is derived from an EMBL/GenBank/DDBJ whole genome shotgun (WGS) entry which is preliminary data.</text>
</comment>
<protein>
    <recommendedName>
        <fullName evidence="4">TolB protein</fullName>
    </recommendedName>
</protein>
<dbReference type="Pfam" id="PF07676">
    <property type="entry name" value="PD40"/>
    <property type="match status" value="1"/>
</dbReference>
<accession>A0A5C6RIX4</accession>
<organism evidence="2 3">
    <name type="scientific">Phaeodactylibacter luteus</name>
    <dbReference type="NCBI Taxonomy" id="1564516"/>
    <lineage>
        <taxon>Bacteria</taxon>
        <taxon>Pseudomonadati</taxon>
        <taxon>Bacteroidota</taxon>
        <taxon>Saprospiria</taxon>
        <taxon>Saprospirales</taxon>
        <taxon>Haliscomenobacteraceae</taxon>
        <taxon>Phaeodactylibacter</taxon>
    </lineage>
</organism>
<gene>
    <name evidence="2" type="ORF">FRY97_18070</name>
</gene>
<dbReference type="EMBL" id="VOOR01000050">
    <property type="protein sequence ID" value="TXB61630.1"/>
    <property type="molecule type" value="Genomic_DNA"/>
</dbReference>
<dbReference type="AlphaFoldDB" id="A0A5C6RIX4"/>
<dbReference type="Proteomes" id="UP000321580">
    <property type="component" value="Unassembled WGS sequence"/>
</dbReference>